<comment type="caution">
    <text evidence="4">The sequence shown here is derived from an EMBL/GenBank/DDBJ whole genome shotgun (WGS) entry which is preliminary data.</text>
</comment>
<feature type="domain" description="N-acetyltransferase" evidence="3">
    <location>
        <begin position="1"/>
        <end position="139"/>
    </location>
</feature>
<dbReference type="CDD" id="cd04301">
    <property type="entry name" value="NAT_SF"/>
    <property type="match status" value="1"/>
</dbReference>
<dbReference type="InterPro" id="IPR000182">
    <property type="entry name" value="GNAT_dom"/>
</dbReference>
<dbReference type="InterPro" id="IPR016181">
    <property type="entry name" value="Acyl_CoA_acyltransferase"/>
</dbReference>
<protein>
    <submittedName>
        <fullName evidence="4">Aminoglycoside 3-N-acetyltransferase I</fullName>
    </submittedName>
</protein>
<dbReference type="PANTHER" id="PTHR42919:SF8">
    <property type="entry name" value="N-ALPHA-ACETYLTRANSFERASE 50"/>
    <property type="match status" value="1"/>
</dbReference>
<accession>A0A4R8DXQ7</accession>
<evidence type="ECO:0000313" key="5">
    <source>
        <dbReference type="Proteomes" id="UP000294498"/>
    </source>
</evidence>
<dbReference type="Gene3D" id="3.40.630.30">
    <property type="match status" value="1"/>
</dbReference>
<dbReference type="SUPFAM" id="SSF55729">
    <property type="entry name" value="Acyl-CoA N-acyltransferases (Nat)"/>
    <property type="match status" value="1"/>
</dbReference>
<evidence type="ECO:0000256" key="1">
    <source>
        <dbReference type="ARBA" id="ARBA00022679"/>
    </source>
</evidence>
<evidence type="ECO:0000256" key="2">
    <source>
        <dbReference type="ARBA" id="ARBA00023315"/>
    </source>
</evidence>
<gene>
    <name evidence="4" type="ORF">EDB95_3393</name>
</gene>
<dbReference type="PANTHER" id="PTHR42919">
    <property type="entry name" value="N-ALPHA-ACETYLTRANSFERASE"/>
    <property type="match status" value="1"/>
</dbReference>
<dbReference type="EMBL" id="SODV01000001">
    <property type="protein sequence ID" value="TDX02335.1"/>
    <property type="molecule type" value="Genomic_DNA"/>
</dbReference>
<sequence length="139" mass="15081">MLSARDLSMFSDLLEVLAEAFGGPFGGSTGSAALLGKPHFLAVVALDGLRVVGGLTSYMLESYTSSRPLLYVYDLAVASAYRRQGIGTGLIRFITAYGRENGFEEIFVQAHRADSYALDFYRRAGATSEEDVVQFSFSL</sequence>
<dbReference type="Proteomes" id="UP000294498">
    <property type="component" value="Unassembled WGS sequence"/>
</dbReference>
<keyword evidence="1 4" id="KW-0808">Transferase</keyword>
<name>A0A4R8DXQ7_9BACT</name>
<evidence type="ECO:0000259" key="3">
    <source>
        <dbReference type="PROSITE" id="PS51186"/>
    </source>
</evidence>
<dbReference type="Pfam" id="PF00583">
    <property type="entry name" value="Acetyltransf_1"/>
    <property type="match status" value="1"/>
</dbReference>
<proteinExistence type="predicted"/>
<organism evidence="4 5">
    <name type="scientific">Dinghuibacter silviterrae</name>
    <dbReference type="NCBI Taxonomy" id="1539049"/>
    <lineage>
        <taxon>Bacteria</taxon>
        <taxon>Pseudomonadati</taxon>
        <taxon>Bacteroidota</taxon>
        <taxon>Chitinophagia</taxon>
        <taxon>Chitinophagales</taxon>
        <taxon>Chitinophagaceae</taxon>
        <taxon>Dinghuibacter</taxon>
    </lineage>
</organism>
<reference evidence="4 5" key="1">
    <citation type="submission" date="2019-03" db="EMBL/GenBank/DDBJ databases">
        <title>Genomic Encyclopedia of Type Strains, Phase IV (KMG-IV): sequencing the most valuable type-strain genomes for metagenomic binning, comparative biology and taxonomic classification.</title>
        <authorList>
            <person name="Goeker M."/>
        </authorList>
    </citation>
    <scope>NUCLEOTIDE SEQUENCE [LARGE SCALE GENOMIC DNA]</scope>
    <source>
        <strain evidence="4 5">DSM 100059</strain>
    </source>
</reference>
<dbReference type="AlphaFoldDB" id="A0A4R8DXQ7"/>
<dbReference type="GO" id="GO:0016747">
    <property type="term" value="F:acyltransferase activity, transferring groups other than amino-acyl groups"/>
    <property type="evidence" value="ECO:0007669"/>
    <property type="project" value="InterPro"/>
</dbReference>
<keyword evidence="5" id="KW-1185">Reference proteome</keyword>
<dbReference type="InterPro" id="IPR051556">
    <property type="entry name" value="N-term/lysine_N-AcTrnsfr"/>
</dbReference>
<dbReference type="PROSITE" id="PS51186">
    <property type="entry name" value="GNAT"/>
    <property type="match status" value="1"/>
</dbReference>
<evidence type="ECO:0000313" key="4">
    <source>
        <dbReference type="EMBL" id="TDX02335.1"/>
    </source>
</evidence>
<keyword evidence="2" id="KW-0012">Acyltransferase</keyword>